<evidence type="ECO:0000256" key="1">
    <source>
        <dbReference type="ARBA" id="ARBA00022527"/>
    </source>
</evidence>
<protein>
    <submittedName>
        <fullName evidence="10">Kinase-like protein</fullName>
    </submittedName>
</protein>
<accession>A0A0R3WE14</accession>
<dbReference type="PROSITE" id="PS50011">
    <property type="entry name" value="PROTEIN_KINASE_DOM"/>
    <property type="match status" value="1"/>
</dbReference>
<organism evidence="10">
    <name type="scientific">Taenia asiatica</name>
    <name type="common">Asian tapeworm</name>
    <dbReference type="NCBI Taxonomy" id="60517"/>
    <lineage>
        <taxon>Eukaryota</taxon>
        <taxon>Metazoa</taxon>
        <taxon>Spiralia</taxon>
        <taxon>Lophotrochozoa</taxon>
        <taxon>Platyhelminthes</taxon>
        <taxon>Cestoda</taxon>
        <taxon>Eucestoda</taxon>
        <taxon>Cyclophyllidea</taxon>
        <taxon>Taeniidae</taxon>
        <taxon>Taenia</taxon>
    </lineage>
</organism>
<evidence type="ECO:0000259" key="7">
    <source>
        <dbReference type="PROSITE" id="PS51285"/>
    </source>
</evidence>
<dbReference type="STRING" id="60517.A0A0R3WE14"/>
<feature type="domain" description="Protein kinase" evidence="6">
    <location>
        <begin position="21"/>
        <end position="268"/>
    </location>
</feature>
<dbReference type="InterPro" id="IPR011009">
    <property type="entry name" value="Kinase-like_dom_sf"/>
</dbReference>
<dbReference type="Gene3D" id="1.10.510.10">
    <property type="entry name" value="Transferase(Phosphotransferase) domain 1"/>
    <property type="match status" value="1"/>
</dbReference>
<proteinExistence type="predicted"/>
<evidence type="ECO:0000256" key="4">
    <source>
        <dbReference type="ARBA" id="ARBA00022777"/>
    </source>
</evidence>
<dbReference type="SMART" id="SM00220">
    <property type="entry name" value="S_TKc"/>
    <property type="match status" value="1"/>
</dbReference>
<keyword evidence="4" id="KW-0418">Kinase</keyword>
<keyword evidence="9" id="KW-1185">Reference proteome</keyword>
<dbReference type="SUPFAM" id="SSF56112">
    <property type="entry name" value="Protein kinase-like (PK-like)"/>
    <property type="match status" value="1"/>
</dbReference>
<reference evidence="8 9" key="2">
    <citation type="submission" date="2018-11" db="EMBL/GenBank/DDBJ databases">
        <authorList>
            <consortium name="Pathogen Informatics"/>
        </authorList>
    </citation>
    <scope>NUCLEOTIDE SEQUENCE [LARGE SCALE GENOMIC DNA]</scope>
</reference>
<name>A0A0R3WE14_TAEAS</name>
<dbReference type="Proteomes" id="UP000282613">
    <property type="component" value="Unassembled WGS sequence"/>
</dbReference>
<gene>
    <name evidence="8" type="ORF">TASK_LOCUS9036</name>
</gene>
<dbReference type="OrthoDB" id="5951975at2759"/>
<dbReference type="Gene3D" id="3.30.200.20">
    <property type="entry name" value="Phosphorylase Kinase, domain 1"/>
    <property type="match status" value="1"/>
</dbReference>
<evidence type="ECO:0000256" key="3">
    <source>
        <dbReference type="ARBA" id="ARBA00022741"/>
    </source>
</evidence>
<dbReference type="WBParaSite" id="TASK_0000903501-mRNA-1">
    <property type="protein sequence ID" value="TASK_0000903501-mRNA-1"/>
    <property type="gene ID" value="TASK_0000903501"/>
</dbReference>
<evidence type="ECO:0000313" key="10">
    <source>
        <dbReference type="WBParaSite" id="TASK_0000903501-mRNA-1"/>
    </source>
</evidence>
<dbReference type="InterPro" id="IPR000961">
    <property type="entry name" value="AGC-kinase_C"/>
</dbReference>
<dbReference type="AlphaFoldDB" id="A0A0R3WE14"/>
<keyword evidence="5" id="KW-0067">ATP-binding</keyword>
<dbReference type="PANTHER" id="PTHR24351">
    <property type="entry name" value="RIBOSOMAL PROTEIN S6 KINASE"/>
    <property type="match status" value="1"/>
</dbReference>
<dbReference type="PROSITE" id="PS51285">
    <property type="entry name" value="AGC_KINASE_CTER"/>
    <property type="match status" value="1"/>
</dbReference>
<evidence type="ECO:0000259" key="6">
    <source>
        <dbReference type="PROSITE" id="PS50011"/>
    </source>
</evidence>
<dbReference type="PROSITE" id="PS00108">
    <property type="entry name" value="PROTEIN_KINASE_ST"/>
    <property type="match status" value="1"/>
</dbReference>
<evidence type="ECO:0000313" key="8">
    <source>
        <dbReference type="EMBL" id="VDK41571.1"/>
    </source>
</evidence>
<keyword evidence="3" id="KW-0547">Nucleotide-binding</keyword>
<feature type="domain" description="AGC-kinase C-terminal" evidence="7">
    <location>
        <begin position="269"/>
        <end position="375"/>
    </location>
</feature>
<reference evidence="10" key="1">
    <citation type="submission" date="2017-02" db="UniProtKB">
        <authorList>
            <consortium name="WormBaseParasite"/>
        </authorList>
    </citation>
    <scope>IDENTIFICATION</scope>
</reference>
<dbReference type="InterPro" id="IPR008271">
    <property type="entry name" value="Ser/Thr_kinase_AS"/>
</dbReference>
<dbReference type="CDD" id="cd00180">
    <property type="entry name" value="PKc"/>
    <property type="match status" value="1"/>
</dbReference>
<dbReference type="InterPro" id="IPR000719">
    <property type="entry name" value="Prot_kinase_dom"/>
</dbReference>
<evidence type="ECO:0000256" key="2">
    <source>
        <dbReference type="ARBA" id="ARBA00022679"/>
    </source>
</evidence>
<dbReference type="Pfam" id="PF00069">
    <property type="entry name" value="Pkinase"/>
    <property type="match status" value="1"/>
</dbReference>
<sequence length="391" mass="44843">MRDLVSLAHSVVVHDMESGKFDVVKFIWRGSYSIVYEVVYPQAGDKTIRTTWALKRFYMQNSYAVRCALRERDVLVRLALADKQSPFIVTLLQSLRIRGAPALLLQKGSGYDLHDLIFSVGFLNERDARFYSCEIVCGLRHLHAMGIVHMDIKPSNMLIADSGHLLISDFDHAYDLTRADFTGTSFYMAPEIRYQLEITTKADVWSLGVLVASIMYGNEAVEWLHTYRFTTVRLPNALTPLRQFFKECLTHSYNWRLDIDGVKCLDFYKDVNWDEVLTCRMEPPYHPSEFNVTAAVEKLDVDPYDPLLLDAAYGIRMPVIDKGLRETRDKNGVRRLLVDPPDHEDLAKAELTPEKIDELFTSYDFANPHFLKSPHGVDEKQDVCGDKKAFS</sequence>
<evidence type="ECO:0000313" key="9">
    <source>
        <dbReference type="Proteomes" id="UP000282613"/>
    </source>
</evidence>
<keyword evidence="2" id="KW-0808">Transferase</keyword>
<keyword evidence="1" id="KW-0723">Serine/threonine-protein kinase</keyword>
<dbReference type="GO" id="GO:0005524">
    <property type="term" value="F:ATP binding"/>
    <property type="evidence" value="ECO:0007669"/>
    <property type="project" value="UniProtKB-KW"/>
</dbReference>
<evidence type="ECO:0000256" key="5">
    <source>
        <dbReference type="ARBA" id="ARBA00022840"/>
    </source>
</evidence>
<dbReference type="EMBL" id="UYRS01018965">
    <property type="protein sequence ID" value="VDK41571.1"/>
    <property type="molecule type" value="Genomic_DNA"/>
</dbReference>
<dbReference type="GO" id="GO:0004674">
    <property type="term" value="F:protein serine/threonine kinase activity"/>
    <property type="evidence" value="ECO:0007669"/>
    <property type="project" value="UniProtKB-KW"/>
</dbReference>